<feature type="transmembrane region" description="Helical" evidence="2">
    <location>
        <begin position="28"/>
        <end position="52"/>
    </location>
</feature>
<dbReference type="AlphaFoldDB" id="A0A2D3VD74"/>
<reference evidence="3 4" key="1">
    <citation type="submission" date="2016-03" db="EMBL/GenBank/DDBJ databases">
        <authorList>
            <person name="Ploux O."/>
        </authorList>
    </citation>
    <scope>NUCLEOTIDE SEQUENCE [LARGE SCALE GENOMIC DNA]</scope>
    <source>
        <strain evidence="3 4">URUG2</strain>
    </source>
</reference>
<evidence type="ECO:0000256" key="1">
    <source>
        <dbReference type="SAM" id="MobiDB-lite"/>
    </source>
</evidence>
<keyword evidence="2" id="KW-1133">Transmembrane helix</keyword>
<proteinExistence type="predicted"/>
<name>A0A2D3VD74_9PEZI</name>
<evidence type="ECO:0000256" key="2">
    <source>
        <dbReference type="SAM" id="Phobius"/>
    </source>
</evidence>
<keyword evidence="2" id="KW-0812">Transmembrane</keyword>
<dbReference type="Proteomes" id="UP000225277">
    <property type="component" value="Unassembled WGS sequence"/>
</dbReference>
<evidence type="ECO:0000313" key="3">
    <source>
        <dbReference type="EMBL" id="CZT19619.1"/>
    </source>
</evidence>
<gene>
    <name evidence="3" type="ORF">RCC_12154</name>
</gene>
<keyword evidence="4" id="KW-1185">Reference proteome</keyword>
<keyword evidence="2" id="KW-0472">Membrane</keyword>
<accession>A0A2D3VD74</accession>
<sequence>MSTTDETTRVSGPASASGNHDLTPGMEAAVAIVAIAVLILTVWLCVVAYRAYIKHMNKNKGANEWDNGQSLELGQRARPAGVNAGHGAQDLGILQHEIQATKREARSCVCM</sequence>
<feature type="region of interest" description="Disordered" evidence="1">
    <location>
        <begin position="1"/>
        <end position="22"/>
    </location>
</feature>
<evidence type="ECO:0000313" key="4">
    <source>
        <dbReference type="Proteomes" id="UP000225277"/>
    </source>
</evidence>
<protein>
    <submittedName>
        <fullName evidence="3">Uncharacterized protein</fullName>
    </submittedName>
</protein>
<dbReference type="GeneID" id="35606710"/>
<dbReference type="EMBL" id="FJUY01000007">
    <property type="protein sequence ID" value="CZT19619.1"/>
    <property type="molecule type" value="Genomic_DNA"/>
</dbReference>
<organism evidence="3 4">
    <name type="scientific">Ramularia collo-cygni</name>
    <dbReference type="NCBI Taxonomy" id="112498"/>
    <lineage>
        <taxon>Eukaryota</taxon>
        <taxon>Fungi</taxon>
        <taxon>Dikarya</taxon>
        <taxon>Ascomycota</taxon>
        <taxon>Pezizomycotina</taxon>
        <taxon>Dothideomycetes</taxon>
        <taxon>Dothideomycetidae</taxon>
        <taxon>Mycosphaerellales</taxon>
        <taxon>Mycosphaerellaceae</taxon>
        <taxon>Ramularia</taxon>
    </lineage>
</organism>
<dbReference type="RefSeq" id="XP_023626509.1">
    <property type="nucleotide sequence ID" value="XM_023770741.1"/>
</dbReference>